<dbReference type="GO" id="GO:0004590">
    <property type="term" value="F:orotidine-5'-phosphate decarboxylase activity"/>
    <property type="evidence" value="ECO:0007669"/>
    <property type="project" value="UniProtKB-EC"/>
</dbReference>
<evidence type="ECO:0000256" key="5">
    <source>
        <dbReference type="ARBA" id="ARBA00011971"/>
    </source>
</evidence>
<dbReference type="CDD" id="cd04725">
    <property type="entry name" value="OMP_decarboxylase_like"/>
    <property type="match status" value="1"/>
</dbReference>
<feature type="domain" description="Orotidine 5'-phosphate decarboxylase" evidence="18">
    <location>
        <begin position="238"/>
        <end position="456"/>
    </location>
</feature>
<dbReference type="UniPathway" id="UPA00070">
    <property type="reaction ID" value="UER00119"/>
</dbReference>
<evidence type="ECO:0000256" key="1">
    <source>
        <dbReference type="ARBA" id="ARBA00004861"/>
    </source>
</evidence>
<dbReference type="EC" id="4.1.1.23" evidence="6"/>
<comment type="similarity">
    <text evidence="4">In the C-terminal section; belongs to the OMP decarboxylase family.</text>
</comment>
<feature type="active site" description="For OMPdecase activity" evidence="16">
    <location>
        <position position="299"/>
    </location>
</feature>
<name>A0A5J9TEN3_9POAL</name>
<evidence type="ECO:0000256" key="14">
    <source>
        <dbReference type="ARBA" id="ARBA00049126"/>
    </source>
</evidence>
<comment type="pathway">
    <text evidence="1">Pyrimidine metabolism; UMP biosynthesis via de novo pathway; UMP from orotate: step 2/2.</text>
</comment>
<keyword evidence="10" id="KW-0210">Decarboxylase</keyword>
<dbReference type="OrthoDB" id="10263753at2759"/>
<dbReference type="NCBIfam" id="TIGR01740">
    <property type="entry name" value="pyrF"/>
    <property type="match status" value="1"/>
</dbReference>
<dbReference type="Gramene" id="TVU09846">
    <property type="protein sequence ID" value="TVU09846"/>
    <property type="gene ID" value="EJB05_43343"/>
</dbReference>
<dbReference type="SMART" id="SM00934">
    <property type="entry name" value="OMPdecase"/>
    <property type="match status" value="1"/>
</dbReference>
<dbReference type="Gene3D" id="3.20.20.70">
    <property type="entry name" value="Aldolase class I"/>
    <property type="match status" value="1"/>
</dbReference>
<feature type="binding site" evidence="17">
    <location>
        <position position="440"/>
    </location>
    <ligand>
        <name>substrate</name>
    </ligand>
</feature>
<sequence length="469" mass="50428">MDAGAMEALILDLHAVEAVKLGSFVLKSGITSPIYLDLRVLVSHPRLLATVSSLLHSLPATRPYDLLCGVPYTALPFAAVFSVAHAVPMLLSRYDNKSIEGAFRAGETVLIVEDLVTSGASVLETVAPLRAEGLVVADAVVVIDREQGGRENLAANGVTLHSLMTLTEMLAVLLKHGKVSEEKVEEVRRFLDANRKVAVPGLPLKPKAARKSFAERARLAVNPMGRKLFELMEAKQSNLCVAADVGTAKELLQLADKVGPEICMLKTHVDILSDFTPDFGSKLRMIAEKHNFLIFEDRKFADIGNTVTMQYEGGIFRILDWADIINAHIVPGPGILDGLKMKGLPKGRGLLLLAEMSSAGNLANGDYTAAAIKIAEQHSDFVVGFISVNPASWPTTPSSPAFVHATPGVQMIAGGDGLGQQYNTPYSVINGRGSDIIIVGRGIIKAHNPAESAREYRIQGWQAYRSSLP</sequence>
<dbReference type="InterPro" id="IPR001754">
    <property type="entry name" value="OMPdeCOase_dom"/>
</dbReference>
<keyword evidence="13" id="KW-0511">Multifunctional enzyme</keyword>
<evidence type="ECO:0000256" key="6">
    <source>
        <dbReference type="ARBA" id="ARBA00012321"/>
    </source>
</evidence>
<keyword evidence="20" id="KW-1185">Reference proteome</keyword>
<dbReference type="Gene3D" id="3.40.50.2020">
    <property type="match status" value="1"/>
</dbReference>
<feature type="active site" description="For OMPdecase activity" evidence="16">
    <location>
        <position position="297"/>
    </location>
</feature>
<dbReference type="FunFam" id="3.20.20.70:FF:000092">
    <property type="entry name" value="Uridine monophosphate synthetase"/>
    <property type="match status" value="1"/>
</dbReference>
<accession>A0A5J9TEN3</accession>
<evidence type="ECO:0000256" key="4">
    <source>
        <dbReference type="ARBA" id="ARBA00009769"/>
    </source>
</evidence>
<dbReference type="InterPro" id="IPR018089">
    <property type="entry name" value="OMPdecase_AS"/>
</dbReference>
<dbReference type="EMBL" id="RWGY01000039">
    <property type="protein sequence ID" value="TVU09846.1"/>
    <property type="molecule type" value="Genomic_DNA"/>
</dbReference>
<dbReference type="InterPro" id="IPR014732">
    <property type="entry name" value="OMPdecase"/>
</dbReference>
<evidence type="ECO:0000313" key="19">
    <source>
        <dbReference type="EMBL" id="TVU09846.1"/>
    </source>
</evidence>
<protein>
    <recommendedName>
        <fullName evidence="7">Uridine 5'-monophosphate synthase</fullName>
        <ecNumber evidence="5">2.4.2.10</ecNumber>
        <ecNumber evidence="6">4.1.1.23</ecNumber>
    </recommendedName>
</protein>
<dbReference type="FunFam" id="3.40.50.2020:FF:000025">
    <property type="entry name" value="Uridine monophosphate synthetase"/>
    <property type="match status" value="1"/>
</dbReference>
<feature type="active site" description="For OMPdecase activity" evidence="16">
    <location>
        <position position="302"/>
    </location>
</feature>
<dbReference type="AlphaFoldDB" id="A0A5J9TEN3"/>
<evidence type="ECO:0000313" key="20">
    <source>
        <dbReference type="Proteomes" id="UP000324897"/>
    </source>
</evidence>
<dbReference type="InterPro" id="IPR029057">
    <property type="entry name" value="PRTase-like"/>
</dbReference>
<evidence type="ECO:0000256" key="16">
    <source>
        <dbReference type="PIRSR" id="PIRSR614732-1"/>
    </source>
</evidence>
<gene>
    <name evidence="19" type="ORF">EJB05_43343</name>
</gene>
<evidence type="ECO:0000256" key="2">
    <source>
        <dbReference type="ARBA" id="ARBA00004889"/>
    </source>
</evidence>
<dbReference type="Pfam" id="PF00215">
    <property type="entry name" value="OMPdecase"/>
    <property type="match status" value="1"/>
</dbReference>
<dbReference type="GO" id="GO:0006207">
    <property type="term" value="P:'de novo' pyrimidine nucleobase biosynthetic process"/>
    <property type="evidence" value="ECO:0007669"/>
    <property type="project" value="InterPro"/>
</dbReference>
<dbReference type="CDD" id="cd06223">
    <property type="entry name" value="PRTases_typeI"/>
    <property type="match status" value="1"/>
</dbReference>
<evidence type="ECO:0000256" key="7">
    <source>
        <dbReference type="ARBA" id="ARBA00015047"/>
    </source>
</evidence>
<dbReference type="PROSITE" id="PS00156">
    <property type="entry name" value="OMPDECASE"/>
    <property type="match status" value="1"/>
</dbReference>
<feature type="binding site" evidence="17">
    <location>
        <position position="357"/>
    </location>
    <ligand>
        <name>substrate</name>
    </ligand>
</feature>
<dbReference type="GO" id="GO:0004588">
    <property type="term" value="F:orotate phosphoribosyltransferase activity"/>
    <property type="evidence" value="ECO:0007669"/>
    <property type="project" value="UniProtKB-EC"/>
</dbReference>
<feature type="binding site" evidence="17">
    <location>
        <position position="420"/>
    </location>
    <ligand>
        <name>substrate</name>
    </ligand>
</feature>
<comment type="pathway">
    <text evidence="2">Pyrimidine metabolism; UMP biosynthesis via de novo pathway; UMP from orotate: step 1/2.</text>
</comment>
<dbReference type="SUPFAM" id="SSF51366">
    <property type="entry name" value="Ribulose-phoshate binding barrel"/>
    <property type="match status" value="1"/>
</dbReference>
<feature type="binding site" evidence="17">
    <location>
        <position position="441"/>
    </location>
    <ligand>
        <name>substrate</name>
    </ligand>
</feature>
<dbReference type="InterPro" id="IPR023031">
    <property type="entry name" value="OPRT"/>
</dbReference>
<evidence type="ECO:0000256" key="12">
    <source>
        <dbReference type="ARBA" id="ARBA00023239"/>
    </source>
</evidence>
<keyword evidence="8" id="KW-0328">Glycosyltransferase</keyword>
<evidence type="ECO:0000256" key="10">
    <source>
        <dbReference type="ARBA" id="ARBA00022793"/>
    </source>
</evidence>
<feature type="binding site" evidence="17">
    <location>
        <position position="244"/>
    </location>
    <ligand>
        <name>substrate</name>
    </ligand>
</feature>
<organism evidence="19 20">
    <name type="scientific">Eragrostis curvula</name>
    <name type="common">weeping love grass</name>
    <dbReference type="NCBI Taxonomy" id="38414"/>
    <lineage>
        <taxon>Eukaryota</taxon>
        <taxon>Viridiplantae</taxon>
        <taxon>Streptophyta</taxon>
        <taxon>Embryophyta</taxon>
        <taxon>Tracheophyta</taxon>
        <taxon>Spermatophyta</taxon>
        <taxon>Magnoliopsida</taxon>
        <taxon>Liliopsida</taxon>
        <taxon>Poales</taxon>
        <taxon>Poaceae</taxon>
        <taxon>PACMAD clade</taxon>
        <taxon>Chloridoideae</taxon>
        <taxon>Eragrostideae</taxon>
        <taxon>Eragrostidinae</taxon>
        <taxon>Eragrostis</taxon>
    </lineage>
</organism>
<dbReference type="PANTHER" id="PTHR19278:SF40">
    <property type="entry name" value="URIDINE 5'-MONOPHOSPHATE SYNTHASE"/>
    <property type="match status" value="1"/>
</dbReference>
<dbReference type="HAMAP" id="MF_01208">
    <property type="entry name" value="PyrE"/>
    <property type="match status" value="1"/>
</dbReference>
<comment type="caution">
    <text evidence="19">The sequence shown here is derived from an EMBL/GenBank/DDBJ whole genome shotgun (WGS) entry which is preliminary data.</text>
</comment>
<evidence type="ECO:0000256" key="9">
    <source>
        <dbReference type="ARBA" id="ARBA00022679"/>
    </source>
</evidence>
<comment type="similarity">
    <text evidence="3">In the N-terminal section; belongs to the purine/pyrimidine phosphoribosyltransferase family.</text>
</comment>
<evidence type="ECO:0000256" key="13">
    <source>
        <dbReference type="ARBA" id="ARBA00023268"/>
    </source>
</evidence>
<feature type="non-terminal residue" evidence="19">
    <location>
        <position position="1"/>
    </location>
</feature>
<evidence type="ECO:0000259" key="18">
    <source>
        <dbReference type="SMART" id="SM00934"/>
    </source>
</evidence>
<dbReference type="Proteomes" id="UP000324897">
    <property type="component" value="Chromosome 3"/>
</dbReference>
<evidence type="ECO:0000256" key="3">
    <source>
        <dbReference type="ARBA" id="ARBA00006221"/>
    </source>
</evidence>
<dbReference type="GO" id="GO:0044205">
    <property type="term" value="P:'de novo' UMP biosynthetic process"/>
    <property type="evidence" value="ECO:0007669"/>
    <property type="project" value="UniProtKB-UniPathway"/>
</dbReference>
<comment type="catalytic activity">
    <reaction evidence="15">
        <text>orotidine 5'-phosphate + H(+) = UMP + CO2</text>
        <dbReference type="Rhea" id="RHEA:11596"/>
        <dbReference type="ChEBI" id="CHEBI:15378"/>
        <dbReference type="ChEBI" id="CHEBI:16526"/>
        <dbReference type="ChEBI" id="CHEBI:57538"/>
        <dbReference type="ChEBI" id="CHEBI:57865"/>
        <dbReference type="EC" id="4.1.1.23"/>
    </reaction>
</comment>
<comment type="catalytic activity">
    <reaction evidence="14">
        <text>orotidine 5'-phosphate + diphosphate = orotate + 5-phospho-alpha-D-ribose 1-diphosphate</text>
        <dbReference type="Rhea" id="RHEA:10380"/>
        <dbReference type="ChEBI" id="CHEBI:30839"/>
        <dbReference type="ChEBI" id="CHEBI:33019"/>
        <dbReference type="ChEBI" id="CHEBI:57538"/>
        <dbReference type="ChEBI" id="CHEBI:58017"/>
        <dbReference type="EC" id="2.4.2.10"/>
    </reaction>
</comment>
<feature type="binding site" evidence="17">
    <location>
        <position position="266"/>
    </location>
    <ligand>
        <name>substrate</name>
    </ligand>
</feature>
<reference evidence="19 20" key="1">
    <citation type="journal article" date="2019" name="Sci. Rep.">
        <title>A high-quality genome of Eragrostis curvula grass provides insights into Poaceae evolution and supports new strategies to enhance forage quality.</title>
        <authorList>
            <person name="Carballo J."/>
            <person name="Santos B.A.C.M."/>
            <person name="Zappacosta D."/>
            <person name="Garbus I."/>
            <person name="Selva J.P."/>
            <person name="Gallo C.A."/>
            <person name="Diaz A."/>
            <person name="Albertini E."/>
            <person name="Caccamo M."/>
            <person name="Echenique V."/>
        </authorList>
    </citation>
    <scope>NUCLEOTIDE SEQUENCE [LARGE SCALE GENOMIC DNA]</scope>
    <source>
        <strain evidence="20">cv. Victoria</strain>
        <tissue evidence="19">Leaf</tissue>
    </source>
</reference>
<dbReference type="PANTHER" id="PTHR19278">
    <property type="entry name" value="OROTATE PHOSPHORIBOSYLTRANSFERASE"/>
    <property type="match status" value="1"/>
</dbReference>
<keyword evidence="9" id="KW-0808">Transferase</keyword>
<evidence type="ECO:0000256" key="15">
    <source>
        <dbReference type="ARBA" id="ARBA00049157"/>
    </source>
</evidence>
<evidence type="ECO:0000256" key="17">
    <source>
        <dbReference type="PIRSR" id="PIRSR614732-2"/>
    </source>
</evidence>
<dbReference type="SUPFAM" id="SSF53271">
    <property type="entry name" value="PRTase-like"/>
    <property type="match status" value="1"/>
</dbReference>
<keyword evidence="11" id="KW-0665">Pyrimidine biosynthesis</keyword>
<dbReference type="InterPro" id="IPR000836">
    <property type="entry name" value="PRTase_dom"/>
</dbReference>
<dbReference type="EC" id="2.4.2.10" evidence="5"/>
<keyword evidence="12" id="KW-0456">Lyase</keyword>
<evidence type="ECO:0000256" key="8">
    <source>
        <dbReference type="ARBA" id="ARBA00022676"/>
    </source>
</evidence>
<proteinExistence type="inferred from homology"/>
<evidence type="ECO:0000256" key="11">
    <source>
        <dbReference type="ARBA" id="ARBA00022975"/>
    </source>
</evidence>
<dbReference type="InterPro" id="IPR011060">
    <property type="entry name" value="RibuloseP-bd_barrel"/>
</dbReference>
<dbReference type="InterPro" id="IPR013785">
    <property type="entry name" value="Aldolase_TIM"/>
</dbReference>